<evidence type="ECO:0000313" key="1">
    <source>
        <dbReference type="EMBL" id="GIU67133.1"/>
    </source>
</evidence>
<accession>A0ABQ4PVV8</accession>
<dbReference type="Proteomes" id="UP001161064">
    <property type="component" value="Unassembled WGS sequence"/>
</dbReference>
<dbReference type="RefSeq" id="WP_284359910.1">
    <property type="nucleotide sequence ID" value="NZ_BPFZ01000007.1"/>
</dbReference>
<gene>
    <name evidence="1" type="ORF">PsB1_1287</name>
</gene>
<organism evidence="1 2">
    <name type="scientific">Candidatus Phycosocius spiralis</name>
    <dbReference type="NCBI Taxonomy" id="2815099"/>
    <lineage>
        <taxon>Bacteria</taxon>
        <taxon>Pseudomonadati</taxon>
        <taxon>Pseudomonadota</taxon>
        <taxon>Alphaproteobacteria</taxon>
        <taxon>Caulobacterales</taxon>
        <taxon>Caulobacterales incertae sedis</taxon>
        <taxon>Candidatus Phycosocius</taxon>
    </lineage>
</organism>
<sequence length="133" mass="14511">MTILAYPQSRRNSKAPKVPSPVLVAPPTGALLNVILSYADLCEDIGGGLSLLRVSARRMADVVIVQTLGREVSRLREVSIIWNDESSEIHTILDAASPPGIEEGWYEPQFELTDFALAYLAKEMALDSQVKAS</sequence>
<comment type="caution">
    <text evidence="1">The sequence shown here is derived from an EMBL/GenBank/DDBJ whole genome shotgun (WGS) entry which is preliminary data.</text>
</comment>
<evidence type="ECO:0000313" key="2">
    <source>
        <dbReference type="Proteomes" id="UP001161064"/>
    </source>
</evidence>
<reference evidence="1" key="2">
    <citation type="journal article" date="2023" name="ISME Commun">
        <title>Characterization of a bloom-associated alphaproteobacterial lineage, 'Candidatus Phycosocius': insights into freshwater algal-bacterial interactions.</title>
        <authorList>
            <person name="Tanabe Y."/>
            <person name="Yamaguchi H."/>
            <person name="Yoshida M."/>
            <person name="Kai A."/>
            <person name="Okazaki Y."/>
        </authorList>
    </citation>
    <scope>NUCLEOTIDE SEQUENCE</scope>
    <source>
        <strain evidence="1">BOTRYCO-1</strain>
    </source>
</reference>
<keyword evidence="2" id="KW-1185">Reference proteome</keyword>
<protein>
    <submittedName>
        <fullName evidence="1">Uncharacterized protein</fullName>
    </submittedName>
</protein>
<dbReference type="EMBL" id="BPFZ01000007">
    <property type="protein sequence ID" value="GIU67133.1"/>
    <property type="molecule type" value="Genomic_DNA"/>
</dbReference>
<name>A0ABQ4PVV8_9PROT</name>
<reference evidence="1" key="1">
    <citation type="submission" date="2021-05" db="EMBL/GenBank/DDBJ databases">
        <authorList>
            <person name="Tanabe Y."/>
        </authorList>
    </citation>
    <scope>NUCLEOTIDE SEQUENCE</scope>
    <source>
        <strain evidence="1">BOTRYCO-1</strain>
    </source>
</reference>
<proteinExistence type="predicted"/>